<dbReference type="Gene3D" id="1.10.287.130">
    <property type="match status" value="1"/>
</dbReference>
<dbReference type="Pfam" id="PF02518">
    <property type="entry name" value="HATPase_c"/>
    <property type="match status" value="1"/>
</dbReference>
<evidence type="ECO:0000256" key="6">
    <source>
        <dbReference type="ARBA" id="ARBA00023136"/>
    </source>
</evidence>
<dbReference type="InterPro" id="IPR036890">
    <property type="entry name" value="HATPase_C_sf"/>
</dbReference>
<dbReference type="InterPro" id="IPR000014">
    <property type="entry name" value="PAS"/>
</dbReference>
<evidence type="ECO:0000256" key="1">
    <source>
        <dbReference type="ARBA" id="ARBA00000085"/>
    </source>
</evidence>
<feature type="domain" description="PAS" evidence="8">
    <location>
        <begin position="17"/>
        <end position="79"/>
    </location>
</feature>
<dbReference type="PANTHER" id="PTHR42878">
    <property type="entry name" value="TWO-COMPONENT HISTIDINE KINASE"/>
    <property type="match status" value="1"/>
</dbReference>
<dbReference type="InterPro" id="IPR003594">
    <property type="entry name" value="HATPase_dom"/>
</dbReference>
<keyword evidence="3" id="KW-0597">Phosphoprotein</keyword>
<dbReference type="CDD" id="cd00130">
    <property type="entry name" value="PAS"/>
    <property type="match status" value="1"/>
</dbReference>
<dbReference type="SMART" id="SM00387">
    <property type="entry name" value="HATPase_c"/>
    <property type="match status" value="1"/>
</dbReference>
<evidence type="ECO:0000313" key="10">
    <source>
        <dbReference type="Proteomes" id="UP001597526"/>
    </source>
</evidence>
<evidence type="ECO:0000259" key="7">
    <source>
        <dbReference type="PROSITE" id="PS50109"/>
    </source>
</evidence>
<feature type="domain" description="Histidine kinase" evidence="7">
    <location>
        <begin position="154"/>
        <end position="364"/>
    </location>
</feature>
<dbReference type="InterPro" id="IPR036097">
    <property type="entry name" value="HisK_dim/P_sf"/>
</dbReference>
<dbReference type="CDD" id="cd00082">
    <property type="entry name" value="HisKA"/>
    <property type="match status" value="1"/>
</dbReference>
<dbReference type="Gene3D" id="3.30.450.20">
    <property type="entry name" value="PAS domain"/>
    <property type="match status" value="1"/>
</dbReference>
<evidence type="ECO:0000256" key="5">
    <source>
        <dbReference type="ARBA" id="ARBA00022777"/>
    </source>
</evidence>
<keyword evidence="9" id="KW-0547">Nucleotide-binding</keyword>
<dbReference type="InterPro" id="IPR013656">
    <property type="entry name" value="PAS_4"/>
</dbReference>
<dbReference type="SUPFAM" id="SSF47384">
    <property type="entry name" value="Homodimeric domain of signal transducing histidine kinase"/>
    <property type="match status" value="1"/>
</dbReference>
<dbReference type="PROSITE" id="PS50112">
    <property type="entry name" value="PAS"/>
    <property type="match status" value="1"/>
</dbReference>
<dbReference type="PRINTS" id="PR00344">
    <property type="entry name" value="BCTRLSENSOR"/>
</dbReference>
<dbReference type="Gene3D" id="3.30.565.10">
    <property type="entry name" value="Histidine kinase-like ATPase, C-terminal domain"/>
    <property type="match status" value="1"/>
</dbReference>
<reference evidence="10" key="1">
    <citation type="journal article" date="2019" name="Int. J. Syst. Evol. Microbiol.">
        <title>The Global Catalogue of Microorganisms (GCM) 10K type strain sequencing project: providing services to taxonomists for standard genome sequencing and annotation.</title>
        <authorList>
            <consortium name="The Broad Institute Genomics Platform"/>
            <consortium name="The Broad Institute Genome Sequencing Center for Infectious Disease"/>
            <person name="Wu L."/>
            <person name="Ma J."/>
        </authorList>
    </citation>
    <scope>NUCLEOTIDE SEQUENCE [LARGE SCALE GENOMIC DNA]</scope>
    <source>
        <strain evidence="10">KCTC 52368</strain>
    </source>
</reference>
<evidence type="ECO:0000256" key="4">
    <source>
        <dbReference type="ARBA" id="ARBA00022679"/>
    </source>
</evidence>
<keyword evidence="10" id="KW-1185">Reference proteome</keyword>
<dbReference type="InterPro" id="IPR005467">
    <property type="entry name" value="His_kinase_dom"/>
</dbReference>
<evidence type="ECO:0000313" key="9">
    <source>
        <dbReference type="EMBL" id="MFD2585798.1"/>
    </source>
</evidence>
<dbReference type="EC" id="2.7.13.3" evidence="2"/>
<organism evidence="9 10">
    <name type="scientific">Croceitalea marina</name>
    <dbReference type="NCBI Taxonomy" id="1775166"/>
    <lineage>
        <taxon>Bacteria</taxon>
        <taxon>Pseudomonadati</taxon>
        <taxon>Bacteroidota</taxon>
        <taxon>Flavobacteriia</taxon>
        <taxon>Flavobacteriales</taxon>
        <taxon>Flavobacteriaceae</taxon>
        <taxon>Croceitalea</taxon>
    </lineage>
</organism>
<dbReference type="InterPro" id="IPR003661">
    <property type="entry name" value="HisK_dim/P_dom"/>
</dbReference>
<proteinExistence type="predicted"/>
<comment type="catalytic activity">
    <reaction evidence="1">
        <text>ATP + protein L-histidine = ADP + protein N-phospho-L-histidine.</text>
        <dbReference type="EC" id="2.7.13.3"/>
    </reaction>
</comment>
<dbReference type="PANTHER" id="PTHR42878:SF15">
    <property type="entry name" value="BACTERIOPHYTOCHROME"/>
    <property type="match status" value="1"/>
</dbReference>
<dbReference type="InterPro" id="IPR004358">
    <property type="entry name" value="Sig_transdc_His_kin-like_C"/>
</dbReference>
<keyword evidence="4" id="KW-0808">Transferase</keyword>
<gene>
    <name evidence="9" type="ORF">ACFSQJ_02580</name>
</gene>
<dbReference type="SUPFAM" id="SSF55874">
    <property type="entry name" value="ATPase domain of HSP90 chaperone/DNA topoisomerase II/histidine kinase"/>
    <property type="match status" value="1"/>
</dbReference>
<dbReference type="Pfam" id="PF08448">
    <property type="entry name" value="PAS_4"/>
    <property type="match status" value="1"/>
</dbReference>
<evidence type="ECO:0000256" key="3">
    <source>
        <dbReference type="ARBA" id="ARBA00022553"/>
    </source>
</evidence>
<dbReference type="SUPFAM" id="SSF55785">
    <property type="entry name" value="PYP-like sensor domain (PAS domain)"/>
    <property type="match status" value="1"/>
</dbReference>
<dbReference type="Proteomes" id="UP001597526">
    <property type="component" value="Unassembled WGS sequence"/>
</dbReference>
<dbReference type="RefSeq" id="WP_377765293.1">
    <property type="nucleotide sequence ID" value="NZ_JBHULB010000006.1"/>
</dbReference>
<dbReference type="InterPro" id="IPR050351">
    <property type="entry name" value="BphY/WalK/GraS-like"/>
</dbReference>
<name>A0ABW5MTV7_9FLAO</name>
<comment type="caution">
    <text evidence="9">The sequence shown here is derived from an EMBL/GenBank/DDBJ whole genome shotgun (WGS) entry which is preliminary data.</text>
</comment>
<evidence type="ECO:0000259" key="8">
    <source>
        <dbReference type="PROSITE" id="PS50112"/>
    </source>
</evidence>
<dbReference type="NCBIfam" id="TIGR00229">
    <property type="entry name" value="sensory_box"/>
    <property type="match status" value="1"/>
</dbReference>
<accession>A0ABW5MTV7</accession>
<keyword evidence="6" id="KW-0472">Membrane</keyword>
<sequence length="364" mass="41146">MNLSISESNDHLKSVFFEKAYSPLVILNSELVFVDVNNAAETVSGLNRKQFIGKSLLDMFPYLKGTKRLESYKNVLKTGKPLGFDSVSFFTKDGIEHKFMIRAFKIGDFMGISTLDVTTLTDIIGELKNAKTSLQNANEHLKVQNQELEDFSYVVAHDLKAPLSNLKSLIKIVLSTNDISDELYPMVDRIGKVAEVMCSKIRGINDVMAVKSSFGEKHQKILFAEIIENIKLTHSEEIINSRTIIKEDFSKCPFIEYNPSHIDSILLNLMSNALKYRHPNRKLNIKISTKVIKGRTHLFFKDNGIGFDENLATNKIFGLFKRMHTHVDGLGVGLYIIYTIIKKNGGNIKVKSKINIGTEFTIQF</sequence>
<dbReference type="EMBL" id="JBHULB010000006">
    <property type="protein sequence ID" value="MFD2585798.1"/>
    <property type="molecule type" value="Genomic_DNA"/>
</dbReference>
<keyword evidence="9" id="KW-0067">ATP-binding</keyword>
<evidence type="ECO:0000256" key="2">
    <source>
        <dbReference type="ARBA" id="ARBA00012438"/>
    </source>
</evidence>
<keyword evidence="5" id="KW-0418">Kinase</keyword>
<protein>
    <recommendedName>
        <fullName evidence="2">histidine kinase</fullName>
        <ecNumber evidence="2">2.7.13.3</ecNumber>
    </recommendedName>
</protein>
<dbReference type="GO" id="GO:0005524">
    <property type="term" value="F:ATP binding"/>
    <property type="evidence" value="ECO:0007669"/>
    <property type="project" value="UniProtKB-KW"/>
</dbReference>
<dbReference type="PROSITE" id="PS50109">
    <property type="entry name" value="HIS_KIN"/>
    <property type="match status" value="1"/>
</dbReference>
<dbReference type="InterPro" id="IPR035965">
    <property type="entry name" value="PAS-like_dom_sf"/>
</dbReference>